<dbReference type="EMBL" id="BOOK01000034">
    <property type="protein sequence ID" value="GII02702.1"/>
    <property type="molecule type" value="Genomic_DNA"/>
</dbReference>
<proteinExistence type="predicted"/>
<keyword evidence="4" id="KW-1185">Reference proteome</keyword>
<comment type="caution">
    <text evidence="3">The sequence shown here is derived from an EMBL/GenBank/DDBJ whole genome shotgun (WGS) entry which is preliminary data.</text>
</comment>
<feature type="compositionally biased region" description="Basic and acidic residues" evidence="1">
    <location>
        <begin position="1"/>
        <end position="10"/>
    </location>
</feature>
<accession>A0A8J3SYA8</accession>
<protein>
    <submittedName>
        <fullName evidence="3">Uncharacterized protein</fullName>
    </submittedName>
</protein>
<evidence type="ECO:0000313" key="3">
    <source>
        <dbReference type="EMBL" id="GII02702.1"/>
    </source>
</evidence>
<keyword evidence="2" id="KW-1133">Transmembrane helix</keyword>
<feature type="transmembrane region" description="Helical" evidence="2">
    <location>
        <begin position="31"/>
        <end position="49"/>
    </location>
</feature>
<dbReference type="RefSeq" id="WP_203877028.1">
    <property type="nucleotide sequence ID" value="NZ_BOOK01000034.1"/>
</dbReference>
<name>A0A8J3SYA8_9ACTN</name>
<dbReference type="AlphaFoldDB" id="A0A8J3SYA8"/>
<evidence type="ECO:0000256" key="1">
    <source>
        <dbReference type="SAM" id="MobiDB-lite"/>
    </source>
</evidence>
<sequence length="248" mass="27314">MDIITERETQTPDTRTPVGHRRPRRRRKSRGLIGIFPILGLVGGAAIVWNASQAAFSDQTDNSTSEWKAGSVEIANDRFASAAFTVNNVNSSDIYPTLQLQDTGVVATDRPNAGGSTCIKVTYMGTMTARVKLYADVQDDLAPYLLTSVDHGTNSVETDMGWAQADPECENYVRDTEAPYVFGSANNADFHMTDLPRNFADSNTDVWTAQPGDSRWYRLSWLLPAVPESNDAQGKTAKVKYIWEAQAL</sequence>
<feature type="region of interest" description="Disordered" evidence="1">
    <location>
        <begin position="1"/>
        <end position="26"/>
    </location>
</feature>
<organism evidence="3 4">
    <name type="scientific">Planobispora takensis</name>
    <dbReference type="NCBI Taxonomy" id="1367882"/>
    <lineage>
        <taxon>Bacteria</taxon>
        <taxon>Bacillati</taxon>
        <taxon>Actinomycetota</taxon>
        <taxon>Actinomycetes</taxon>
        <taxon>Streptosporangiales</taxon>
        <taxon>Streptosporangiaceae</taxon>
        <taxon>Planobispora</taxon>
    </lineage>
</organism>
<evidence type="ECO:0000256" key="2">
    <source>
        <dbReference type="SAM" id="Phobius"/>
    </source>
</evidence>
<keyword evidence="2" id="KW-0472">Membrane</keyword>
<gene>
    <name evidence="3" type="ORF">Pta02_47100</name>
</gene>
<evidence type="ECO:0000313" key="4">
    <source>
        <dbReference type="Proteomes" id="UP000634476"/>
    </source>
</evidence>
<reference evidence="3" key="1">
    <citation type="submission" date="2021-01" db="EMBL/GenBank/DDBJ databases">
        <title>Whole genome shotgun sequence of Planobispora takensis NBRC 109077.</title>
        <authorList>
            <person name="Komaki H."/>
            <person name="Tamura T."/>
        </authorList>
    </citation>
    <scope>NUCLEOTIDE SEQUENCE</scope>
    <source>
        <strain evidence="3">NBRC 109077</strain>
    </source>
</reference>
<keyword evidence="2" id="KW-0812">Transmembrane</keyword>
<dbReference type="Proteomes" id="UP000634476">
    <property type="component" value="Unassembled WGS sequence"/>
</dbReference>